<feature type="non-terminal residue" evidence="2">
    <location>
        <position position="638"/>
    </location>
</feature>
<feature type="domain" description="Mon2 C-terminal" evidence="1">
    <location>
        <begin position="220"/>
        <end position="635"/>
    </location>
</feature>
<gene>
    <name evidence="2" type="ORF">QYM36_012312</name>
</gene>
<evidence type="ECO:0000313" key="3">
    <source>
        <dbReference type="Proteomes" id="UP001187531"/>
    </source>
</evidence>
<dbReference type="Proteomes" id="UP001187531">
    <property type="component" value="Unassembled WGS sequence"/>
</dbReference>
<organism evidence="2 3">
    <name type="scientific">Artemia franciscana</name>
    <name type="common">Brine shrimp</name>
    <name type="synonym">Artemia sanfranciscana</name>
    <dbReference type="NCBI Taxonomy" id="6661"/>
    <lineage>
        <taxon>Eukaryota</taxon>
        <taxon>Metazoa</taxon>
        <taxon>Ecdysozoa</taxon>
        <taxon>Arthropoda</taxon>
        <taxon>Crustacea</taxon>
        <taxon>Branchiopoda</taxon>
        <taxon>Anostraca</taxon>
        <taxon>Artemiidae</taxon>
        <taxon>Artemia</taxon>
    </lineage>
</organism>
<sequence>MGWNVSDYFYQNRESFKKTLATEEKDFLSLKDMVKLQPFDRLWMCLYMKLGDFCVDERPAVRKSAGQTLFSTVSAHGGLLHNETWQAVFWQVLFPLLEKVESLSTVASDQKVDANGSILIHHSRNTAQKQWAETEVLTLSGVSRVFNSKQPLLHQLGDFENGWTLLLKHIEKSALSRNTEVSLSALKSLQELLLINTKTGEKGDNQWLQAWRITINIGLSATTPSDNKELFVPSQQFLTSLVLVYPALFQHIKHRFTTEILDSLFGVLNNIISVPVHCDASPFVLPPITENVLTPLQEGILCCIDCIQDAVTQGTSDNLQRNLLPAIFNELIYFVSFTCKVPTYADLDARPLQMQKSSQGSDWVQPNFVPFGEKALSMIVALYRKTANERMVIEENVLTEIIKGIRVPLRLKQSHPSHSSWRIASEALLLILKIGLECIQRNNSNDDSFWVELPITLEQFLFPDTTDCGVVEPNADDSADCKIILLLKEEILKNPTSFPPHFLLSLTKLLNRGSVQSLAFDCGNSVRIREGFAKICFETLLQLSLSGLADFNFSNGDSESQQNHPNGEATNGEDETVANRLAVTALLHRFQDVLKRYVHDVRLGGTCPLPTHRVVEATFVLQAVSTLGRSLQDAELDK</sequence>
<dbReference type="EMBL" id="JAVRJZ010000016">
    <property type="protein sequence ID" value="KAK2711093.1"/>
    <property type="molecule type" value="Genomic_DNA"/>
</dbReference>
<evidence type="ECO:0000313" key="2">
    <source>
        <dbReference type="EMBL" id="KAK2711093.1"/>
    </source>
</evidence>
<feature type="domain" description="Mon2 C-terminal" evidence="1">
    <location>
        <begin position="3"/>
        <end position="202"/>
    </location>
</feature>
<dbReference type="SUPFAM" id="SSF48371">
    <property type="entry name" value="ARM repeat"/>
    <property type="match status" value="1"/>
</dbReference>
<reference evidence="2" key="1">
    <citation type="submission" date="2023-07" db="EMBL/GenBank/DDBJ databases">
        <title>Chromosome-level genome assembly of Artemia franciscana.</title>
        <authorList>
            <person name="Jo E."/>
        </authorList>
    </citation>
    <scope>NUCLEOTIDE SEQUENCE</scope>
    <source>
        <tissue evidence="2">Whole body</tissue>
    </source>
</reference>
<accession>A0AA88HLD5</accession>
<dbReference type="AlphaFoldDB" id="A0AA88HLD5"/>
<dbReference type="Pfam" id="PF16206">
    <property type="entry name" value="Mon2_C"/>
    <property type="match status" value="2"/>
</dbReference>
<comment type="caution">
    <text evidence="2">The sequence shown here is derived from an EMBL/GenBank/DDBJ whole genome shotgun (WGS) entry which is preliminary data.</text>
</comment>
<keyword evidence="3" id="KW-1185">Reference proteome</keyword>
<dbReference type="InterPro" id="IPR032817">
    <property type="entry name" value="Mon2_C"/>
</dbReference>
<evidence type="ECO:0000259" key="1">
    <source>
        <dbReference type="Pfam" id="PF16206"/>
    </source>
</evidence>
<name>A0AA88HLD5_ARTSF</name>
<protein>
    <recommendedName>
        <fullName evidence="1">Mon2 C-terminal domain-containing protein</fullName>
    </recommendedName>
</protein>
<proteinExistence type="predicted"/>
<dbReference type="InterPro" id="IPR016024">
    <property type="entry name" value="ARM-type_fold"/>
</dbReference>